<proteinExistence type="predicted"/>
<name>D2AXN3_STRRD</name>
<gene>
    <name evidence="1" type="ordered locus">Sros_0159</name>
</gene>
<accession>D2AXN3</accession>
<dbReference type="HOGENOM" id="CLU_346386_0_0_11"/>
<keyword evidence="2" id="KW-1185">Reference proteome</keyword>
<reference evidence="1 2" key="1">
    <citation type="journal article" date="2010" name="Stand. Genomic Sci.">
        <title>Complete genome sequence of Streptosporangium roseum type strain (NI 9100).</title>
        <authorList>
            <person name="Nolan M."/>
            <person name="Sikorski J."/>
            <person name="Jando M."/>
            <person name="Lucas S."/>
            <person name="Lapidus A."/>
            <person name="Glavina Del Rio T."/>
            <person name="Chen F."/>
            <person name="Tice H."/>
            <person name="Pitluck S."/>
            <person name="Cheng J.F."/>
            <person name="Chertkov O."/>
            <person name="Sims D."/>
            <person name="Meincke L."/>
            <person name="Brettin T."/>
            <person name="Han C."/>
            <person name="Detter J.C."/>
            <person name="Bruce D."/>
            <person name="Goodwin L."/>
            <person name="Land M."/>
            <person name="Hauser L."/>
            <person name="Chang Y.J."/>
            <person name="Jeffries C.D."/>
            <person name="Ivanova N."/>
            <person name="Mavromatis K."/>
            <person name="Mikhailova N."/>
            <person name="Chen A."/>
            <person name="Palaniappan K."/>
            <person name="Chain P."/>
            <person name="Rohde M."/>
            <person name="Goker M."/>
            <person name="Bristow J."/>
            <person name="Eisen J.A."/>
            <person name="Markowitz V."/>
            <person name="Hugenholtz P."/>
            <person name="Kyrpides N.C."/>
            <person name="Klenk H.P."/>
        </authorList>
    </citation>
    <scope>NUCLEOTIDE SEQUENCE [LARGE SCALE GENOMIC DNA]</scope>
    <source>
        <strain evidence="2">ATCC 12428 / DSM 43021 / JCM 3005 / NI 9100</strain>
    </source>
</reference>
<sequence>MGNRMGRRRRADRQIVTGDTEISHALFEKIQTIVGRLNPGEDFLQYARRRDSILRDKVMTISNLVAPYDAFDVIDLMRQREMPLILDGYRESLDEGRAAAIEIVALILLARGRREGGSPNLADAPNSIIQELHHHTLEMLDVGTFALLAEGTESSHGPLAPLAADYRSSELNIRNKQYAHIHDRFNEALFGSPVCGSLILDALGFTYEEFIAVRESIRDIYVDGITSNLDALGEVAMNWNGGKDGYEQNAEEIETGRAAATSIFFFPGNRASTNPEAVSQKSGVGIDQVRAILRLFSVSFESADPVHSVQEFFDGKNVFSRAALICDGADNFLTLSSPIGNDCFRHVAEDALKPSPAWNKYDRLRTRVSEGLATDYLQSLLDCEASYTQLKYFRPKKGVETAALGAAAVGLTELADEAEADALFLIEDVAICVEVKGRSVSERAKLGMVKRLATDLEVTVGEAASQAHRLEELITTNGGIWISKDQWLALDHISEVRSIAICLDDMGPLAVALDQLVRSGILQTKKLPWIVSLHDLAVIAETLDRPSEFLLYLRRRSDSDISKHYIAVDELDMFMLFLAGGLYIEPDPELVYKLHPTAGKPTGAARARYRAQAIPTRVGTHTDELDAWIYYQEGASTTEQTKPRFRSNDDVLRIVDFLADGHKPGWLRFGADLLNLSSEAQENLSTGMLKTIRQTQIDHQRHSLAQGYAGAWGFPSLFICSQPIGSSQNDCLQWMSTYMVAKKHQLQSDRCLGLLMLERGDISAVRYDNSPVRQSAELDQLVVDMQLQPLDRIGRTIPPSARRAKKQLRGSRGKG</sequence>
<protein>
    <submittedName>
        <fullName evidence="1">Uncharacterized protein</fullName>
    </submittedName>
</protein>
<dbReference type="AlphaFoldDB" id="D2AXN3"/>
<dbReference type="KEGG" id="sro:Sros_0159"/>
<dbReference type="Proteomes" id="UP000002029">
    <property type="component" value="Chromosome"/>
</dbReference>
<evidence type="ECO:0000313" key="1">
    <source>
        <dbReference type="EMBL" id="ACZ83213.1"/>
    </source>
</evidence>
<organism evidence="1 2">
    <name type="scientific">Streptosporangium roseum (strain ATCC 12428 / DSM 43021 / JCM 3005 / KCTC 9067 / NCIMB 10171 / NRRL 2505 / NI 9100)</name>
    <dbReference type="NCBI Taxonomy" id="479432"/>
    <lineage>
        <taxon>Bacteria</taxon>
        <taxon>Bacillati</taxon>
        <taxon>Actinomycetota</taxon>
        <taxon>Actinomycetes</taxon>
        <taxon>Streptosporangiales</taxon>
        <taxon>Streptosporangiaceae</taxon>
        <taxon>Streptosporangium</taxon>
    </lineage>
</organism>
<evidence type="ECO:0000313" key="2">
    <source>
        <dbReference type="Proteomes" id="UP000002029"/>
    </source>
</evidence>
<dbReference type="eggNOG" id="COG0474">
    <property type="taxonomic scope" value="Bacteria"/>
</dbReference>
<dbReference type="EMBL" id="CP001814">
    <property type="protein sequence ID" value="ACZ83213.1"/>
    <property type="molecule type" value="Genomic_DNA"/>
</dbReference>